<evidence type="ECO:0000313" key="1">
    <source>
        <dbReference type="EMBL" id="KAJ4723613.1"/>
    </source>
</evidence>
<dbReference type="EMBL" id="CM051396">
    <property type="protein sequence ID" value="KAJ4723613.1"/>
    <property type="molecule type" value="Genomic_DNA"/>
</dbReference>
<proteinExistence type="predicted"/>
<sequence>MNTAETRKASEVFVVDLALYVSKKTARRKLVDRATGVVIAEAAVDVSAQSKGLRRQRNRGESSGPVVVKEHCHGLAEIAMRSHGLISRTEQHCHRLMEKVMDSHHLIQRVEQRRHQLTEAFVADSQHHCGLIPPVWPRRVSLSAVKWVWLHQGIRYNAGNSLSANASIQLTGAEPLGFCGFVFCLGGYTLQHNLKTCRILTGIECVATISGFLSITGIQLPEHLMPWVTLALFMISISAPLFVLRK</sequence>
<gene>
    <name evidence="1" type="ORF">OWV82_006960</name>
</gene>
<comment type="caution">
    <text evidence="1">The sequence shown here is derived from an EMBL/GenBank/DDBJ whole genome shotgun (WGS) entry which is preliminary data.</text>
</comment>
<evidence type="ECO:0000313" key="2">
    <source>
        <dbReference type="Proteomes" id="UP001164539"/>
    </source>
</evidence>
<name>A0ACC1YKF7_MELAZ</name>
<protein>
    <submittedName>
        <fullName evidence="1">Uncharacterized protein</fullName>
    </submittedName>
</protein>
<reference evidence="1 2" key="1">
    <citation type="journal article" date="2023" name="Science">
        <title>Complex scaffold remodeling in plant triterpene biosynthesis.</title>
        <authorList>
            <person name="De La Pena R."/>
            <person name="Hodgson H."/>
            <person name="Liu J.C."/>
            <person name="Stephenson M.J."/>
            <person name="Martin A.C."/>
            <person name="Owen C."/>
            <person name="Harkess A."/>
            <person name="Leebens-Mack J."/>
            <person name="Jimenez L.E."/>
            <person name="Osbourn A."/>
            <person name="Sattely E.S."/>
        </authorList>
    </citation>
    <scope>NUCLEOTIDE SEQUENCE [LARGE SCALE GENOMIC DNA]</scope>
    <source>
        <strain evidence="2">cv. JPN11</strain>
        <tissue evidence="1">Leaf</tissue>
    </source>
</reference>
<accession>A0ACC1YKF7</accession>
<organism evidence="1 2">
    <name type="scientific">Melia azedarach</name>
    <name type="common">Chinaberry tree</name>
    <dbReference type="NCBI Taxonomy" id="155640"/>
    <lineage>
        <taxon>Eukaryota</taxon>
        <taxon>Viridiplantae</taxon>
        <taxon>Streptophyta</taxon>
        <taxon>Embryophyta</taxon>
        <taxon>Tracheophyta</taxon>
        <taxon>Spermatophyta</taxon>
        <taxon>Magnoliopsida</taxon>
        <taxon>eudicotyledons</taxon>
        <taxon>Gunneridae</taxon>
        <taxon>Pentapetalae</taxon>
        <taxon>rosids</taxon>
        <taxon>malvids</taxon>
        <taxon>Sapindales</taxon>
        <taxon>Meliaceae</taxon>
        <taxon>Melia</taxon>
    </lineage>
</organism>
<keyword evidence="2" id="KW-1185">Reference proteome</keyword>
<dbReference type="Proteomes" id="UP001164539">
    <property type="component" value="Chromosome 3"/>
</dbReference>